<keyword evidence="7" id="KW-1185">Reference proteome</keyword>
<name>A0A917QFU3_9HYPH</name>
<feature type="transmembrane region" description="Helical" evidence="4">
    <location>
        <begin position="147"/>
        <end position="168"/>
    </location>
</feature>
<evidence type="ECO:0000313" key="7">
    <source>
        <dbReference type="Proteomes" id="UP000600449"/>
    </source>
</evidence>
<feature type="transmembrane region" description="Helical" evidence="4">
    <location>
        <begin position="312"/>
        <end position="330"/>
    </location>
</feature>
<proteinExistence type="predicted"/>
<gene>
    <name evidence="6" type="ORF">GCM10011322_39440</name>
</gene>
<dbReference type="PANTHER" id="PTHR23537">
    <property type="match status" value="1"/>
</dbReference>
<dbReference type="InterPro" id="IPR020846">
    <property type="entry name" value="MFS_dom"/>
</dbReference>
<evidence type="ECO:0000313" key="6">
    <source>
        <dbReference type="EMBL" id="GGK48522.1"/>
    </source>
</evidence>
<feature type="transmembrane region" description="Helical" evidence="4">
    <location>
        <begin position="284"/>
        <end position="305"/>
    </location>
</feature>
<dbReference type="SUPFAM" id="SSF103473">
    <property type="entry name" value="MFS general substrate transporter"/>
    <property type="match status" value="1"/>
</dbReference>
<feature type="transmembrane region" description="Helical" evidence="4">
    <location>
        <begin position="180"/>
        <end position="200"/>
    </location>
</feature>
<evidence type="ECO:0000256" key="4">
    <source>
        <dbReference type="SAM" id="Phobius"/>
    </source>
</evidence>
<feature type="transmembrane region" description="Helical" evidence="4">
    <location>
        <begin position="51"/>
        <end position="72"/>
    </location>
</feature>
<feature type="transmembrane region" description="Helical" evidence="4">
    <location>
        <begin position="119"/>
        <end position="141"/>
    </location>
</feature>
<feature type="transmembrane region" description="Helical" evidence="4">
    <location>
        <begin position="245"/>
        <end position="264"/>
    </location>
</feature>
<dbReference type="EMBL" id="BMMF01000013">
    <property type="protein sequence ID" value="GGK48522.1"/>
    <property type="molecule type" value="Genomic_DNA"/>
</dbReference>
<dbReference type="PANTHER" id="PTHR23537:SF1">
    <property type="entry name" value="SUGAR TRANSPORTER"/>
    <property type="match status" value="1"/>
</dbReference>
<dbReference type="Proteomes" id="UP000600449">
    <property type="component" value="Unassembled WGS sequence"/>
</dbReference>
<evidence type="ECO:0000256" key="1">
    <source>
        <dbReference type="ARBA" id="ARBA00022692"/>
    </source>
</evidence>
<reference evidence="6 7" key="1">
    <citation type="journal article" date="2014" name="Int. J. Syst. Evol. Microbiol.">
        <title>Complete genome sequence of Corynebacterium casei LMG S-19264T (=DSM 44701T), isolated from a smear-ripened cheese.</title>
        <authorList>
            <consortium name="US DOE Joint Genome Institute (JGI-PGF)"/>
            <person name="Walter F."/>
            <person name="Albersmeier A."/>
            <person name="Kalinowski J."/>
            <person name="Ruckert C."/>
        </authorList>
    </citation>
    <scope>NUCLEOTIDE SEQUENCE [LARGE SCALE GENOMIC DNA]</scope>
    <source>
        <strain evidence="6 7">CGMCC 1.9161</strain>
    </source>
</reference>
<dbReference type="Pfam" id="PF06779">
    <property type="entry name" value="MFS_4"/>
    <property type="match status" value="1"/>
</dbReference>
<feature type="domain" description="Major facilitator superfamily (MFS) profile" evidence="5">
    <location>
        <begin position="52"/>
        <end position="428"/>
    </location>
</feature>
<accession>A0A917QFU3</accession>
<dbReference type="GO" id="GO:0022857">
    <property type="term" value="F:transmembrane transporter activity"/>
    <property type="evidence" value="ECO:0007669"/>
    <property type="project" value="InterPro"/>
</dbReference>
<feature type="transmembrane region" description="Helical" evidence="4">
    <location>
        <begin position="371"/>
        <end position="395"/>
    </location>
</feature>
<protein>
    <recommendedName>
        <fullName evidence="5">Major facilitator superfamily (MFS) profile domain-containing protein</fullName>
    </recommendedName>
</protein>
<feature type="transmembrane region" description="Helical" evidence="4">
    <location>
        <begin position="92"/>
        <end position="112"/>
    </location>
</feature>
<keyword evidence="3 4" id="KW-0472">Membrane</keyword>
<dbReference type="InterPro" id="IPR010645">
    <property type="entry name" value="MFS_4"/>
</dbReference>
<feature type="transmembrane region" description="Helical" evidence="4">
    <location>
        <begin position="336"/>
        <end position="359"/>
    </location>
</feature>
<evidence type="ECO:0000256" key="2">
    <source>
        <dbReference type="ARBA" id="ARBA00022989"/>
    </source>
</evidence>
<feature type="transmembrane region" description="Helical" evidence="4">
    <location>
        <begin position="401"/>
        <end position="422"/>
    </location>
</feature>
<organism evidence="6 7">
    <name type="scientific">Salinarimonas ramus</name>
    <dbReference type="NCBI Taxonomy" id="690164"/>
    <lineage>
        <taxon>Bacteria</taxon>
        <taxon>Pseudomonadati</taxon>
        <taxon>Pseudomonadota</taxon>
        <taxon>Alphaproteobacteria</taxon>
        <taxon>Hyphomicrobiales</taxon>
        <taxon>Salinarimonadaceae</taxon>
        <taxon>Salinarimonas</taxon>
    </lineage>
</organism>
<dbReference type="Gene3D" id="1.20.1250.20">
    <property type="entry name" value="MFS general substrate transporter like domains"/>
    <property type="match status" value="2"/>
</dbReference>
<dbReference type="GO" id="GO:0005886">
    <property type="term" value="C:plasma membrane"/>
    <property type="evidence" value="ECO:0007669"/>
    <property type="project" value="TreeGrafter"/>
</dbReference>
<dbReference type="AlphaFoldDB" id="A0A917QFU3"/>
<comment type="caution">
    <text evidence="6">The sequence shown here is derived from an EMBL/GenBank/DDBJ whole genome shotgun (WGS) entry which is preliminary data.</text>
</comment>
<evidence type="ECO:0000256" key="3">
    <source>
        <dbReference type="ARBA" id="ARBA00023136"/>
    </source>
</evidence>
<keyword evidence="2 4" id="KW-1133">Transmembrane helix</keyword>
<dbReference type="InterPro" id="IPR036259">
    <property type="entry name" value="MFS_trans_sf"/>
</dbReference>
<dbReference type="PROSITE" id="PS50850">
    <property type="entry name" value="MFS"/>
    <property type="match status" value="1"/>
</dbReference>
<evidence type="ECO:0000259" key="5">
    <source>
        <dbReference type="PROSITE" id="PS50850"/>
    </source>
</evidence>
<feature type="transmembrane region" description="Helical" evidence="4">
    <location>
        <begin position="206"/>
        <end position="224"/>
    </location>
</feature>
<keyword evidence="1 4" id="KW-0812">Transmembrane</keyword>
<sequence>MRPLRVRFACRACRAPCGAAGRGLRLDGNAYAEAAMAGEAEMRTKAPSGGLAPWLPALLAVIVGIGFARFAYTPLLPLLVERGWVSAAEGAFAGAANLAGYLVGALAAQALAGRPERGAILNASLVLAIVSLGACAAPLGATWLSGFRFLAGVAGGLIMVLGPSAILARTPPEAKSRVSGYVFAGVGIGVMLSGALLPALATLGLVTTWLALAAMALVLTAIAWRRWPEGAGAAAAGEMPKRAPLAIALLVLAYASDGAGFVPHTLFLSDFVARGLGRGEAAGGLAWTAFGIGAVVGAPLCGLVASRIGAGPALVGALFLKAAAVALPLVSTSAVALGASAILVGALTPGMVALAAALTATLASGPAQARLFGTMTIAFAVAQAAGAYALSALFAASGSHLPLFATGAAVLAAGGLAAVGAVRMVGRG</sequence>